<name>A0ABN3T675_9ACTN</name>
<proteinExistence type="predicted"/>
<evidence type="ECO:0000313" key="2">
    <source>
        <dbReference type="Proteomes" id="UP001500994"/>
    </source>
</evidence>
<dbReference type="RefSeq" id="WP_344585033.1">
    <property type="nucleotide sequence ID" value="NZ_BAAARK010000071.1"/>
</dbReference>
<dbReference type="Proteomes" id="UP001500994">
    <property type="component" value="Unassembled WGS sequence"/>
</dbReference>
<keyword evidence="2" id="KW-1185">Reference proteome</keyword>
<gene>
    <name evidence="1" type="ORF">GCM10009864_81040</name>
</gene>
<comment type="caution">
    <text evidence="1">The sequence shown here is derived from an EMBL/GenBank/DDBJ whole genome shotgun (WGS) entry which is preliminary data.</text>
</comment>
<dbReference type="EMBL" id="BAAARK010000071">
    <property type="protein sequence ID" value="GAA2694067.1"/>
    <property type="molecule type" value="Genomic_DNA"/>
</dbReference>
<sequence length="101" mass="11624">MLTPPRIHAADIGHGTTAVLVVRTSTWVWLDETSVRIWQAALTSSLPELEEEFVAEGYHREQVHEAVQRNVRDLTDYRLLETALPAWRARLGRRPRRKVVA</sequence>
<organism evidence="1 2">
    <name type="scientific">Streptomyces lunalinharesii</name>
    <dbReference type="NCBI Taxonomy" id="333384"/>
    <lineage>
        <taxon>Bacteria</taxon>
        <taxon>Bacillati</taxon>
        <taxon>Actinomycetota</taxon>
        <taxon>Actinomycetes</taxon>
        <taxon>Kitasatosporales</taxon>
        <taxon>Streptomycetaceae</taxon>
        <taxon>Streptomyces</taxon>
    </lineage>
</organism>
<accession>A0ABN3T675</accession>
<reference evidence="1 2" key="1">
    <citation type="journal article" date="2019" name="Int. J. Syst. Evol. Microbiol.">
        <title>The Global Catalogue of Microorganisms (GCM) 10K type strain sequencing project: providing services to taxonomists for standard genome sequencing and annotation.</title>
        <authorList>
            <consortium name="The Broad Institute Genomics Platform"/>
            <consortium name="The Broad Institute Genome Sequencing Center for Infectious Disease"/>
            <person name="Wu L."/>
            <person name="Ma J."/>
        </authorList>
    </citation>
    <scope>NUCLEOTIDE SEQUENCE [LARGE SCALE GENOMIC DNA]</scope>
    <source>
        <strain evidence="1 2">JCM 16374</strain>
    </source>
</reference>
<protein>
    <submittedName>
        <fullName evidence="1">Uncharacterized protein</fullName>
    </submittedName>
</protein>
<evidence type="ECO:0000313" key="1">
    <source>
        <dbReference type="EMBL" id="GAA2694067.1"/>
    </source>
</evidence>